<sequence>MTVNIDALISCLGKTYQELIDNELIPYKSPPTGSSGDPDLCLDMAKEGLFLSFKRDGRILQAIVVKIQNDKAKNWMFPNELPQPLQRNMSRKWVHENIGVPLRSNPPKVVMRRAFGWTDLYEAQNRLIPTMMQISYDTSVQVRSVTFLPASDLRW</sequence>
<dbReference type="OrthoDB" id="6432498at2"/>
<gene>
    <name evidence="1" type="ORF">SAMN05216522_10541</name>
</gene>
<dbReference type="STRING" id="988801.SAMN05216522_10541"/>
<organism evidence="1 2">
    <name type="scientific">Rosenbergiella nectarea</name>
    <dbReference type="NCBI Taxonomy" id="988801"/>
    <lineage>
        <taxon>Bacteria</taxon>
        <taxon>Pseudomonadati</taxon>
        <taxon>Pseudomonadota</taxon>
        <taxon>Gammaproteobacteria</taxon>
        <taxon>Enterobacterales</taxon>
        <taxon>Erwiniaceae</taxon>
        <taxon>Rosenbergiella</taxon>
    </lineage>
</organism>
<name>A0A1H9HS39_9GAMM</name>
<reference evidence="2" key="1">
    <citation type="submission" date="2016-10" db="EMBL/GenBank/DDBJ databases">
        <authorList>
            <person name="Varghese N."/>
            <person name="Submissions S."/>
        </authorList>
    </citation>
    <scope>NUCLEOTIDE SEQUENCE [LARGE SCALE GENOMIC DNA]</scope>
    <source>
        <strain evidence="2">8N4</strain>
    </source>
</reference>
<evidence type="ECO:0000313" key="2">
    <source>
        <dbReference type="Proteomes" id="UP000242515"/>
    </source>
</evidence>
<accession>A0A1H9HS39</accession>
<dbReference type="Proteomes" id="UP000242515">
    <property type="component" value="Unassembled WGS sequence"/>
</dbReference>
<dbReference type="AlphaFoldDB" id="A0A1H9HS39"/>
<dbReference type="EMBL" id="FOGC01000005">
    <property type="protein sequence ID" value="SEQ65179.1"/>
    <property type="molecule type" value="Genomic_DNA"/>
</dbReference>
<dbReference type="InterPro" id="IPR045657">
    <property type="entry name" value="DUF6392"/>
</dbReference>
<evidence type="ECO:0008006" key="3">
    <source>
        <dbReference type="Google" id="ProtNLM"/>
    </source>
</evidence>
<dbReference type="Pfam" id="PF19929">
    <property type="entry name" value="DUF6392"/>
    <property type="match status" value="1"/>
</dbReference>
<dbReference type="RefSeq" id="WP_092674909.1">
    <property type="nucleotide sequence ID" value="NZ_FOGC01000005.1"/>
</dbReference>
<evidence type="ECO:0000313" key="1">
    <source>
        <dbReference type="EMBL" id="SEQ65179.1"/>
    </source>
</evidence>
<protein>
    <recommendedName>
        <fullName evidence="3">Pyocin immunity protein</fullName>
    </recommendedName>
</protein>
<keyword evidence="2" id="KW-1185">Reference proteome</keyword>
<proteinExistence type="predicted"/>